<dbReference type="InterPro" id="IPR017871">
    <property type="entry name" value="ABC_transporter-like_CS"/>
</dbReference>
<protein>
    <submittedName>
        <fullName evidence="7">Molybdate transport system ATP-binding protein</fullName>
    </submittedName>
</protein>
<evidence type="ECO:0000256" key="4">
    <source>
        <dbReference type="ARBA" id="ARBA00022741"/>
    </source>
</evidence>
<dbReference type="PROSITE" id="PS50893">
    <property type="entry name" value="ABC_TRANSPORTER_2"/>
    <property type="match status" value="1"/>
</dbReference>
<dbReference type="RefSeq" id="WP_090552761.1">
    <property type="nucleotide sequence ID" value="NZ_FNSR01000003.1"/>
</dbReference>
<keyword evidence="3" id="KW-0472">Membrane</keyword>
<dbReference type="OrthoDB" id="5298774at2"/>
<dbReference type="AlphaFoldDB" id="A0A1H7F547"/>
<keyword evidence="2" id="KW-1003">Cell membrane</keyword>
<dbReference type="STRING" id="416943.SAMN05445871_6095"/>
<reference evidence="8" key="1">
    <citation type="submission" date="2016-10" db="EMBL/GenBank/DDBJ databases">
        <authorList>
            <person name="Varghese N."/>
            <person name="Submissions S."/>
        </authorList>
    </citation>
    <scope>NUCLEOTIDE SEQUENCE [LARGE SCALE GENOMIC DNA]</scope>
    <source>
        <strain evidence="8">LMG 26416</strain>
    </source>
</reference>
<dbReference type="InterPro" id="IPR003593">
    <property type="entry name" value="AAA+_ATPase"/>
</dbReference>
<dbReference type="Gene3D" id="3.40.50.300">
    <property type="entry name" value="P-loop containing nucleotide triphosphate hydrolases"/>
    <property type="match status" value="1"/>
</dbReference>
<accession>A0A1H7F547</accession>
<evidence type="ECO:0000256" key="1">
    <source>
        <dbReference type="ARBA" id="ARBA00022448"/>
    </source>
</evidence>
<keyword evidence="8" id="KW-1185">Reference proteome</keyword>
<organism evidence="7 8">
    <name type="scientific">Paraburkholderia caballeronis</name>
    <dbReference type="NCBI Taxonomy" id="416943"/>
    <lineage>
        <taxon>Bacteria</taxon>
        <taxon>Pseudomonadati</taxon>
        <taxon>Pseudomonadota</taxon>
        <taxon>Betaproteobacteria</taxon>
        <taxon>Burkholderiales</taxon>
        <taxon>Burkholderiaceae</taxon>
        <taxon>Paraburkholderia</taxon>
    </lineage>
</organism>
<dbReference type="GO" id="GO:0005524">
    <property type="term" value="F:ATP binding"/>
    <property type="evidence" value="ECO:0007669"/>
    <property type="project" value="UniProtKB-KW"/>
</dbReference>
<keyword evidence="3" id="KW-0997">Cell inner membrane</keyword>
<dbReference type="InterPro" id="IPR003439">
    <property type="entry name" value="ABC_transporter-like_ATP-bd"/>
</dbReference>
<evidence type="ECO:0000259" key="6">
    <source>
        <dbReference type="PROSITE" id="PS50893"/>
    </source>
</evidence>
<sequence>MIDIDLDATVSDGARHFTLAMRFVSDAAVIALYGPSGGGKSMTMQAIAGLLRPQHGRVSIGGRVLFDSAQRIDLPPEQRGIGYLFQHYALFPHLSVRENVAFGLTNWRRRRLAPDDARRVDDLLETFGLAALAASRPATLSGGQQQRVALARALACRPGLLLLDEPFAALNPLLRDELRRQLAGVFARWQMPVVMITHDIDDVLALAHVAFVVEHGSVTREVDVRSGESRAATARALLPGRIAEPPGGPARRVRELLHVQAER</sequence>
<keyword evidence="4" id="KW-0547">Nucleotide-binding</keyword>
<evidence type="ECO:0000256" key="3">
    <source>
        <dbReference type="ARBA" id="ARBA00022519"/>
    </source>
</evidence>
<dbReference type="InterPro" id="IPR027417">
    <property type="entry name" value="P-loop_NTPase"/>
</dbReference>
<name>A0A1H7F547_9BURK</name>
<evidence type="ECO:0000256" key="5">
    <source>
        <dbReference type="ARBA" id="ARBA00022840"/>
    </source>
</evidence>
<dbReference type="PANTHER" id="PTHR42781">
    <property type="entry name" value="SPERMIDINE/PUTRESCINE IMPORT ATP-BINDING PROTEIN POTA"/>
    <property type="match status" value="1"/>
</dbReference>
<feature type="domain" description="ABC transporter" evidence="6">
    <location>
        <begin position="1"/>
        <end position="240"/>
    </location>
</feature>
<keyword evidence="1" id="KW-0813">Transport</keyword>
<dbReference type="GO" id="GO:0016887">
    <property type="term" value="F:ATP hydrolysis activity"/>
    <property type="evidence" value="ECO:0007669"/>
    <property type="project" value="InterPro"/>
</dbReference>
<dbReference type="PANTHER" id="PTHR42781:SF4">
    <property type="entry name" value="SPERMIDINE_PUTRESCINE IMPORT ATP-BINDING PROTEIN POTA"/>
    <property type="match status" value="1"/>
</dbReference>
<dbReference type="PROSITE" id="PS00211">
    <property type="entry name" value="ABC_TRANSPORTER_1"/>
    <property type="match status" value="1"/>
</dbReference>
<dbReference type="Proteomes" id="UP000199120">
    <property type="component" value="Unassembled WGS sequence"/>
</dbReference>
<dbReference type="SUPFAM" id="SSF52540">
    <property type="entry name" value="P-loop containing nucleoside triphosphate hydrolases"/>
    <property type="match status" value="1"/>
</dbReference>
<dbReference type="EMBL" id="FOAJ01000001">
    <property type="protein sequence ID" value="SEK21108.1"/>
    <property type="molecule type" value="Genomic_DNA"/>
</dbReference>
<keyword evidence="5 7" id="KW-0067">ATP-binding</keyword>
<evidence type="ECO:0000313" key="7">
    <source>
        <dbReference type="EMBL" id="SEK21108.1"/>
    </source>
</evidence>
<dbReference type="SMART" id="SM00382">
    <property type="entry name" value="AAA"/>
    <property type="match status" value="1"/>
</dbReference>
<proteinExistence type="predicted"/>
<dbReference type="InterPro" id="IPR050093">
    <property type="entry name" value="ABC_SmlMolc_Importer"/>
</dbReference>
<dbReference type="Pfam" id="PF00005">
    <property type="entry name" value="ABC_tran"/>
    <property type="match status" value="1"/>
</dbReference>
<gene>
    <name evidence="7" type="ORF">SAMN05192542_101171</name>
</gene>
<evidence type="ECO:0000313" key="8">
    <source>
        <dbReference type="Proteomes" id="UP000199120"/>
    </source>
</evidence>
<evidence type="ECO:0000256" key="2">
    <source>
        <dbReference type="ARBA" id="ARBA00022475"/>
    </source>
</evidence>